<sequence length="234" mass="25171">MERVDDCDPRILYSPPGAWHIEGAAAEYNHTSHGSRNVPADLTFQFNGTYIGVYGTLGPLVKGESDPVDLYILDNQPAVSYTGPALRLDIVQYSQRMYSSPKLQDGLHTLILRRTSQTSVTWVDFIEFMPSSAESPTATSSVNSSQVATPATSSASVTATTIEQTKNGESRPALSPGVIAAIVVPCGVLLVSLALLIGYWRKQRRGGVASQAPEGSIADETAERQQTSVERTNI</sequence>
<reference evidence="3 4" key="1">
    <citation type="submission" date="2024-01" db="EMBL/GenBank/DDBJ databases">
        <title>A draft genome for a cacao thread blight-causing isolate of Paramarasmius palmivorus.</title>
        <authorList>
            <person name="Baruah I.K."/>
            <person name="Bukari Y."/>
            <person name="Amoako-Attah I."/>
            <person name="Meinhardt L.W."/>
            <person name="Bailey B.A."/>
            <person name="Cohen S.P."/>
        </authorList>
    </citation>
    <scope>NUCLEOTIDE SEQUENCE [LARGE SCALE GENOMIC DNA]</scope>
    <source>
        <strain evidence="3 4">GH-12</strain>
    </source>
</reference>
<feature type="compositionally biased region" description="Low complexity" evidence="1">
    <location>
        <begin position="133"/>
        <end position="161"/>
    </location>
</feature>
<gene>
    <name evidence="3" type="ORF">VNI00_012260</name>
</gene>
<dbReference type="Gene3D" id="2.60.120.260">
    <property type="entry name" value="Galactose-binding domain-like"/>
    <property type="match status" value="1"/>
</dbReference>
<feature type="region of interest" description="Disordered" evidence="1">
    <location>
        <begin position="133"/>
        <end position="170"/>
    </location>
</feature>
<keyword evidence="2" id="KW-1133">Transmembrane helix</keyword>
<keyword evidence="2" id="KW-0472">Membrane</keyword>
<accession>A0AAW0C7E5</accession>
<dbReference type="EMBL" id="JAYKXP010000056">
    <property type="protein sequence ID" value="KAK7034619.1"/>
    <property type="molecule type" value="Genomic_DNA"/>
</dbReference>
<dbReference type="AlphaFoldDB" id="A0AAW0C7E5"/>
<keyword evidence="2" id="KW-0812">Transmembrane</keyword>
<evidence type="ECO:0000256" key="1">
    <source>
        <dbReference type="SAM" id="MobiDB-lite"/>
    </source>
</evidence>
<feature type="transmembrane region" description="Helical" evidence="2">
    <location>
        <begin position="178"/>
        <end position="200"/>
    </location>
</feature>
<evidence type="ECO:0000313" key="4">
    <source>
        <dbReference type="Proteomes" id="UP001383192"/>
    </source>
</evidence>
<evidence type="ECO:0000256" key="2">
    <source>
        <dbReference type="SAM" id="Phobius"/>
    </source>
</evidence>
<comment type="caution">
    <text evidence="3">The sequence shown here is derived from an EMBL/GenBank/DDBJ whole genome shotgun (WGS) entry which is preliminary data.</text>
</comment>
<proteinExistence type="predicted"/>
<feature type="compositionally biased region" description="Polar residues" evidence="1">
    <location>
        <begin position="224"/>
        <end position="234"/>
    </location>
</feature>
<feature type="region of interest" description="Disordered" evidence="1">
    <location>
        <begin position="209"/>
        <end position="234"/>
    </location>
</feature>
<protein>
    <submittedName>
        <fullName evidence="3">Uncharacterized protein</fullName>
    </submittedName>
</protein>
<organism evidence="3 4">
    <name type="scientific">Paramarasmius palmivorus</name>
    <dbReference type="NCBI Taxonomy" id="297713"/>
    <lineage>
        <taxon>Eukaryota</taxon>
        <taxon>Fungi</taxon>
        <taxon>Dikarya</taxon>
        <taxon>Basidiomycota</taxon>
        <taxon>Agaricomycotina</taxon>
        <taxon>Agaricomycetes</taxon>
        <taxon>Agaricomycetidae</taxon>
        <taxon>Agaricales</taxon>
        <taxon>Marasmiineae</taxon>
        <taxon>Marasmiaceae</taxon>
        <taxon>Paramarasmius</taxon>
    </lineage>
</organism>
<name>A0AAW0C7E5_9AGAR</name>
<keyword evidence="4" id="KW-1185">Reference proteome</keyword>
<evidence type="ECO:0000313" key="3">
    <source>
        <dbReference type="EMBL" id="KAK7034619.1"/>
    </source>
</evidence>
<dbReference type="Proteomes" id="UP001383192">
    <property type="component" value="Unassembled WGS sequence"/>
</dbReference>